<evidence type="ECO:0000256" key="2">
    <source>
        <dbReference type="ARBA" id="ARBA00047806"/>
    </source>
</evidence>
<sequence>MTRNIANIKAGVLVFALALALILPCTELRAAESRTLTVAGGCFWCVEADFEKVDGVREVVSGYTGGTTANPTYKEVTRGGTGHYEAVQIEYDPGQVSVETLLDLFFRSVDPTDAGGQFCDRGESYRTAIFAEGDAETRAAEAAKAEAEAALGVKVVTPILPAGQFYLAEDYHQNYYKGTNRVLTRFGYVQQDEAYERYREGCRRDQRVRELWGSAAPFVGG</sequence>
<dbReference type="Pfam" id="PF01625">
    <property type="entry name" value="PMSR"/>
    <property type="match status" value="1"/>
</dbReference>
<gene>
    <name evidence="4" type="primary">msrA</name>
    <name evidence="6" type="ORF">SAMN04515673_102248</name>
</gene>
<dbReference type="PANTHER" id="PTHR43774:SF1">
    <property type="entry name" value="PEPTIDE METHIONINE SULFOXIDE REDUCTASE MSRA 2"/>
    <property type="match status" value="1"/>
</dbReference>
<organism evidence="6 7">
    <name type="scientific">Poseidonocella sedimentorum</name>
    <dbReference type="NCBI Taxonomy" id="871652"/>
    <lineage>
        <taxon>Bacteria</taxon>
        <taxon>Pseudomonadati</taxon>
        <taxon>Pseudomonadota</taxon>
        <taxon>Alphaproteobacteria</taxon>
        <taxon>Rhodobacterales</taxon>
        <taxon>Roseobacteraceae</taxon>
        <taxon>Poseidonocella</taxon>
    </lineage>
</organism>
<dbReference type="EMBL" id="FOYI01000002">
    <property type="protein sequence ID" value="SFR00920.1"/>
    <property type="molecule type" value="Genomic_DNA"/>
</dbReference>
<dbReference type="Gene3D" id="3.30.1060.10">
    <property type="entry name" value="Peptide methionine sulphoxide reductase MsrA"/>
    <property type="match status" value="1"/>
</dbReference>
<dbReference type="Proteomes" id="UP000199302">
    <property type="component" value="Unassembled WGS sequence"/>
</dbReference>
<feature type="active site" evidence="4">
    <location>
        <position position="42"/>
    </location>
</feature>
<dbReference type="InterPro" id="IPR036509">
    <property type="entry name" value="Met_Sox_Rdtase_MsrA_sf"/>
</dbReference>
<evidence type="ECO:0000256" key="1">
    <source>
        <dbReference type="ARBA" id="ARBA00023002"/>
    </source>
</evidence>
<evidence type="ECO:0000256" key="3">
    <source>
        <dbReference type="ARBA" id="ARBA00048782"/>
    </source>
</evidence>
<dbReference type="RefSeq" id="WP_092076943.1">
    <property type="nucleotide sequence ID" value="NZ_FOYI01000002.1"/>
</dbReference>
<evidence type="ECO:0000313" key="7">
    <source>
        <dbReference type="Proteomes" id="UP000199302"/>
    </source>
</evidence>
<comment type="function">
    <text evidence="4">Has an important function as a repair enzyme for proteins that have been inactivated by oxidation. Catalyzes the reversible oxidation-reduction of methionine sulfoxide in proteins to methionine.</text>
</comment>
<dbReference type="GO" id="GO:0033744">
    <property type="term" value="F:L-methionine:thioredoxin-disulfide S-oxidoreductase activity"/>
    <property type="evidence" value="ECO:0007669"/>
    <property type="project" value="RHEA"/>
</dbReference>
<feature type="domain" description="Peptide methionine sulphoxide reductase MsrA" evidence="5">
    <location>
        <begin position="36"/>
        <end position="179"/>
    </location>
</feature>
<dbReference type="GO" id="GO:0008113">
    <property type="term" value="F:peptide-methionine (S)-S-oxide reductase activity"/>
    <property type="evidence" value="ECO:0007669"/>
    <property type="project" value="UniProtKB-UniRule"/>
</dbReference>
<name>A0A1I6D662_9RHOB</name>
<dbReference type="SUPFAM" id="SSF55068">
    <property type="entry name" value="Peptide methionine sulfoxide reductase"/>
    <property type="match status" value="1"/>
</dbReference>
<comment type="catalytic activity">
    <reaction evidence="3 4">
        <text>[thioredoxin]-disulfide + L-methionine + H2O = L-methionine (S)-S-oxide + [thioredoxin]-dithiol</text>
        <dbReference type="Rhea" id="RHEA:19993"/>
        <dbReference type="Rhea" id="RHEA-COMP:10698"/>
        <dbReference type="Rhea" id="RHEA-COMP:10700"/>
        <dbReference type="ChEBI" id="CHEBI:15377"/>
        <dbReference type="ChEBI" id="CHEBI:29950"/>
        <dbReference type="ChEBI" id="CHEBI:50058"/>
        <dbReference type="ChEBI" id="CHEBI:57844"/>
        <dbReference type="ChEBI" id="CHEBI:58772"/>
        <dbReference type="EC" id="1.8.4.11"/>
    </reaction>
</comment>
<comment type="catalytic activity">
    <reaction evidence="2 4">
        <text>L-methionyl-[protein] + [thioredoxin]-disulfide + H2O = L-methionyl-(S)-S-oxide-[protein] + [thioredoxin]-dithiol</text>
        <dbReference type="Rhea" id="RHEA:14217"/>
        <dbReference type="Rhea" id="RHEA-COMP:10698"/>
        <dbReference type="Rhea" id="RHEA-COMP:10700"/>
        <dbReference type="Rhea" id="RHEA-COMP:12313"/>
        <dbReference type="Rhea" id="RHEA-COMP:12315"/>
        <dbReference type="ChEBI" id="CHEBI:15377"/>
        <dbReference type="ChEBI" id="CHEBI:16044"/>
        <dbReference type="ChEBI" id="CHEBI:29950"/>
        <dbReference type="ChEBI" id="CHEBI:44120"/>
        <dbReference type="ChEBI" id="CHEBI:50058"/>
        <dbReference type="EC" id="1.8.4.11"/>
    </reaction>
</comment>
<dbReference type="OrthoDB" id="4174719at2"/>
<dbReference type="EC" id="1.8.4.11" evidence="4"/>
<evidence type="ECO:0000259" key="5">
    <source>
        <dbReference type="Pfam" id="PF01625"/>
    </source>
</evidence>
<dbReference type="InterPro" id="IPR002569">
    <property type="entry name" value="Met_Sox_Rdtase_MsrA_dom"/>
</dbReference>
<dbReference type="AlphaFoldDB" id="A0A1I6D662"/>
<evidence type="ECO:0000256" key="4">
    <source>
        <dbReference type="HAMAP-Rule" id="MF_01401"/>
    </source>
</evidence>
<evidence type="ECO:0000313" key="6">
    <source>
        <dbReference type="EMBL" id="SFR00920.1"/>
    </source>
</evidence>
<dbReference type="NCBIfam" id="TIGR00401">
    <property type="entry name" value="msrA"/>
    <property type="match status" value="1"/>
</dbReference>
<protein>
    <recommendedName>
        <fullName evidence="4">Peptide methionine sulfoxide reductase MsrA</fullName>
        <shortName evidence="4">Protein-methionine-S-oxide reductase</shortName>
        <ecNumber evidence="4">1.8.4.11</ecNumber>
    </recommendedName>
    <alternativeName>
        <fullName evidence="4">Peptide-methionine (S)-S-oxide reductase</fullName>
        <shortName evidence="4">Peptide Met(O) reductase</shortName>
    </alternativeName>
</protein>
<accession>A0A1I6D662</accession>
<reference evidence="6 7" key="1">
    <citation type="submission" date="2016-10" db="EMBL/GenBank/DDBJ databases">
        <authorList>
            <person name="de Groot N.N."/>
        </authorList>
    </citation>
    <scope>NUCLEOTIDE SEQUENCE [LARGE SCALE GENOMIC DNA]</scope>
    <source>
        <strain evidence="7">KMM 9023,NRIC 0796,JCM 17311,KCTC 23692</strain>
    </source>
</reference>
<dbReference type="STRING" id="871652.SAMN04515673_102248"/>
<keyword evidence="7" id="KW-1185">Reference proteome</keyword>
<comment type="similarity">
    <text evidence="4">Belongs to the MsrA Met sulfoxide reductase family.</text>
</comment>
<dbReference type="PANTHER" id="PTHR43774">
    <property type="entry name" value="PEPTIDE METHIONINE SULFOXIDE REDUCTASE"/>
    <property type="match status" value="1"/>
</dbReference>
<dbReference type="HAMAP" id="MF_01401">
    <property type="entry name" value="MsrA"/>
    <property type="match status" value="1"/>
</dbReference>
<keyword evidence="1 4" id="KW-0560">Oxidoreductase</keyword>
<proteinExistence type="inferred from homology"/>